<comment type="caution">
    <text evidence="1">The sequence shown here is derived from an EMBL/GenBank/DDBJ whole genome shotgun (WGS) entry which is preliminary data.</text>
</comment>
<gene>
    <name evidence="1" type="ORF">HYZ11_06215</name>
</gene>
<organism evidence="1 2">
    <name type="scientific">Tectimicrobiota bacterium</name>
    <dbReference type="NCBI Taxonomy" id="2528274"/>
    <lineage>
        <taxon>Bacteria</taxon>
        <taxon>Pseudomonadati</taxon>
        <taxon>Nitrospinota/Tectimicrobiota group</taxon>
        <taxon>Candidatus Tectimicrobiota</taxon>
    </lineage>
</organism>
<evidence type="ECO:0000313" key="2">
    <source>
        <dbReference type="Proteomes" id="UP000782312"/>
    </source>
</evidence>
<proteinExistence type="predicted"/>
<evidence type="ECO:0000313" key="1">
    <source>
        <dbReference type="EMBL" id="MBI3127179.1"/>
    </source>
</evidence>
<dbReference type="AlphaFoldDB" id="A0A932MLH2"/>
<sequence length="74" mass="8305">MSWKAIASLVAVCALAAFLFAVVQRVTMMDVASFFLFGTTDPYISPEREREMQKELRDMIQKEFGARKAKGGGR</sequence>
<protein>
    <submittedName>
        <fullName evidence="1">Uncharacterized protein</fullName>
    </submittedName>
</protein>
<dbReference type="EMBL" id="JACPUR010000016">
    <property type="protein sequence ID" value="MBI3127179.1"/>
    <property type="molecule type" value="Genomic_DNA"/>
</dbReference>
<dbReference type="Proteomes" id="UP000782312">
    <property type="component" value="Unassembled WGS sequence"/>
</dbReference>
<reference evidence="1" key="1">
    <citation type="submission" date="2020-07" db="EMBL/GenBank/DDBJ databases">
        <title>Huge and variable diversity of episymbiotic CPR bacteria and DPANN archaea in groundwater ecosystems.</title>
        <authorList>
            <person name="He C.Y."/>
            <person name="Keren R."/>
            <person name="Whittaker M."/>
            <person name="Farag I.F."/>
            <person name="Doudna J."/>
            <person name="Cate J.H.D."/>
            <person name="Banfield J.F."/>
        </authorList>
    </citation>
    <scope>NUCLEOTIDE SEQUENCE</scope>
    <source>
        <strain evidence="1">NC_groundwater_763_Ag_S-0.2um_68_21</strain>
    </source>
</reference>
<accession>A0A932MLH2</accession>
<name>A0A932MLH2_UNCTE</name>